<dbReference type="PANTHER" id="PTHR13144:SF0">
    <property type="entry name" value="PROTEIN TEX261"/>
    <property type="match status" value="1"/>
</dbReference>
<keyword evidence="3 6" id="KW-0812">Transmembrane</keyword>
<evidence type="ECO:0000313" key="8">
    <source>
        <dbReference type="Proteomes" id="UP000186594"/>
    </source>
</evidence>
<comment type="similarity">
    <text evidence="2">Belongs to the SVP26 family.</text>
</comment>
<dbReference type="GO" id="GO:0000139">
    <property type="term" value="C:Golgi membrane"/>
    <property type="evidence" value="ECO:0007669"/>
    <property type="project" value="EnsemblFungi"/>
</dbReference>
<comment type="caution">
    <text evidence="7">The sequence shown here is derived from an EMBL/GenBank/DDBJ whole genome shotgun (WGS) entry which is preliminary data.</text>
</comment>
<dbReference type="OMA" id="TMGTEPV"/>
<name>A0A1U7LS27_NEOID</name>
<dbReference type="GO" id="GO:0097020">
    <property type="term" value="F:COPII receptor activity"/>
    <property type="evidence" value="ECO:0007669"/>
    <property type="project" value="EnsemblFungi"/>
</dbReference>
<accession>A0A1U7LS27</accession>
<reference evidence="7 8" key="1">
    <citation type="submission" date="2016-04" db="EMBL/GenBank/DDBJ databases">
        <title>Evolutionary innovation and constraint leading to complex multicellularity in the Ascomycota.</title>
        <authorList>
            <person name="Cisse O."/>
            <person name="Nguyen A."/>
            <person name="Hewitt D.A."/>
            <person name="Jedd G."/>
            <person name="Stajich J.E."/>
        </authorList>
    </citation>
    <scope>NUCLEOTIDE SEQUENCE [LARGE SCALE GENOMIC DNA]</scope>
    <source>
        <strain evidence="7 8">DAH-3</strain>
    </source>
</reference>
<dbReference type="EMBL" id="LXFE01000396">
    <property type="protein sequence ID" value="OLL25476.1"/>
    <property type="molecule type" value="Genomic_DNA"/>
</dbReference>
<dbReference type="GO" id="GO:0005789">
    <property type="term" value="C:endoplasmic reticulum membrane"/>
    <property type="evidence" value="ECO:0007669"/>
    <property type="project" value="EnsemblFungi"/>
</dbReference>
<feature type="transmembrane region" description="Helical" evidence="6">
    <location>
        <begin position="47"/>
        <end position="64"/>
    </location>
</feature>
<dbReference type="AlphaFoldDB" id="A0A1U7LS27"/>
<feature type="transmembrane region" description="Helical" evidence="6">
    <location>
        <begin position="103"/>
        <end position="123"/>
    </location>
</feature>
<dbReference type="Pfam" id="PF04148">
    <property type="entry name" value="Erv26"/>
    <property type="match status" value="1"/>
</dbReference>
<sequence>MILRLLTGLGAILGFVFFTLSIASGLYYLSEIIEEHSVPAKRFLLRLIWSVIGLHILLIFDSFPKKLTIFSIVSHLLYRANLSTFPVIQLLSPTFLLSCSTFIPPKSVNLSLVIVFTNHYLWFRHFSYIQSHRIYTEHPTFPETASFFVICVWLVPFGLFISLSAGENILPTIGSDGRIEGKKRTGLVKLGIEGVKEWFERMSVFERRRSRYA</sequence>
<proteinExistence type="inferred from homology"/>
<evidence type="ECO:0000256" key="6">
    <source>
        <dbReference type="SAM" id="Phobius"/>
    </source>
</evidence>
<gene>
    <name evidence="7" type="ORF">NEOLI_002763</name>
</gene>
<organism evidence="7 8">
    <name type="scientific">Neolecta irregularis (strain DAH-3)</name>
    <dbReference type="NCBI Taxonomy" id="1198029"/>
    <lineage>
        <taxon>Eukaryota</taxon>
        <taxon>Fungi</taxon>
        <taxon>Dikarya</taxon>
        <taxon>Ascomycota</taxon>
        <taxon>Taphrinomycotina</taxon>
        <taxon>Neolectales</taxon>
        <taxon>Neolectaceae</taxon>
        <taxon>Neolecta</taxon>
    </lineage>
</organism>
<dbReference type="PANTHER" id="PTHR13144">
    <property type="entry name" value="TEX261 PROTEIN"/>
    <property type="match status" value="1"/>
</dbReference>
<protein>
    <submittedName>
        <fullName evidence="7">Protein SVP26</fullName>
    </submittedName>
</protein>
<evidence type="ECO:0000256" key="3">
    <source>
        <dbReference type="ARBA" id="ARBA00022692"/>
    </source>
</evidence>
<dbReference type="GO" id="GO:0030134">
    <property type="term" value="C:COPII-coated ER to Golgi transport vesicle"/>
    <property type="evidence" value="ECO:0007669"/>
    <property type="project" value="EnsemblFungi"/>
</dbReference>
<dbReference type="GO" id="GO:0045053">
    <property type="term" value="P:protein retention in Golgi apparatus"/>
    <property type="evidence" value="ECO:0007669"/>
    <property type="project" value="EnsemblFungi"/>
</dbReference>
<dbReference type="GO" id="GO:0031505">
    <property type="term" value="P:fungal-type cell wall organization"/>
    <property type="evidence" value="ECO:0007669"/>
    <property type="project" value="EnsemblFungi"/>
</dbReference>
<feature type="transmembrane region" description="Helical" evidence="6">
    <location>
        <begin position="76"/>
        <end position="97"/>
    </location>
</feature>
<evidence type="ECO:0000256" key="4">
    <source>
        <dbReference type="ARBA" id="ARBA00022989"/>
    </source>
</evidence>
<comment type="subcellular location">
    <subcellularLocation>
        <location evidence="1">Membrane</location>
        <topology evidence="1">Multi-pass membrane protein</topology>
    </subcellularLocation>
</comment>
<keyword evidence="4 6" id="KW-1133">Transmembrane helix</keyword>
<evidence type="ECO:0000313" key="7">
    <source>
        <dbReference type="EMBL" id="OLL25476.1"/>
    </source>
</evidence>
<feature type="transmembrane region" description="Helical" evidence="6">
    <location>
        <begin position="144"/>
        <end position="163"/>
    </location>
</feature>
<dbReference type="STRING" id="1198029.A0A1U7LS27"/>
<keyword evidence="8" id="KW-1185">Reference proteome</keyword>
<evidence type="ECO:0000256" key="5">
    <source>
        <dbReference type="ARBA" id="ARBA00023136"/>
    </source>
</evidence>
<keyword evidence="5 6" id="KW-0472">Membrane</keyword>
<dbReference type="InterPro" id="IPR007277">
    <property type="entry name" value="Svp26/Tex261"/>
</dbReference>
<evidence type="ECO:0000256" key="2">
    <source>
        <dbReference type="ARBA" id="ARBA00008096"/>
    </source>
</evidence>
<dbReference type="GO" id="GO:0090110">
    <property type="term" value="P:COPII-coated vesicle cargo loading"/>
    <property type="evidence" value="ECO:0007669"/>
    <property type="project" value="EnsemblFungi"/>
</dbReference>
<dbReference type="OrthoDB" id="28257at2759"/>
<evidence type="ECO:0000256" key="1">
    <source>
        <dbReference type="ARBA" id="ARBA00004141"/>
    </source>
</evidence>
<dbReference type="Proteomes" id="UP000186594">
    <property type="component" value="Unassembled WGS sequence"/>
</dbReference>